<evidence type="ECO:0000313" key="3">
    <source>
        <dbReference type="EMBL" id="KAA6403365.1"/>
    </source>
</evidence>
<reference evidence="3 4" key="1">
    <citation type="submission" date="2019-03" db="EMBL/GenBank/DDBJ databases">
        <title>Single cell metagenomics reveals metabolic interactions within the superorganism composed of flagellate Streblomastix strix and complex community of Bacteroidetes bacteria on its surface.</title>
        <authorList>
            <person name="Treitli S.C."/>
            <person name="Kolisko M."/>
            <person name="Husnik F."/>
            <person name="Keeling P."/>
            <person name="Hampl V."/>
        </authorList>
    </citation>
    <scope>NUCLEOTIDE SEQUENCE [LARGE SCALE GENOMIC DNA]</scope>
    <source>
        <strain evidence="3">ST1C</strain>
    </source>
</reference>
<evidence type="ECO:0008006" key="5">
    <source>
        <dbReference type="Google" id="ProtNLM"/>
    </source>
</evidence>
<comment type="caution">
    <text evidence="3">The sequence shown here is derived from an EMBL/GenBank/DDBJ whole genome shotgun (WGS) entry which is preliminary data.</text>
</comment>
<dbReference type="EMBL" id="SNRW01000108">
    <property type="protein sequence ID" value="KAA6403365.1"/>
    <property type="molecule type" value="Genomic_DNA"/>
</dbReference>
<evidence type="ECO:0000256" key="2">
    <source>
        <dbReference type="SAM" id="SignalP"/>
    </source>
</evidence>
<organism evidence="3 4">
    <name type="scientific">Streblomastix strix</name>
    <dbReference type="NCBI Taxonomy" id="222440"/>
    <lineage>
        <taxon>Eukaryota</taxon>
        <taxon>Metamonada</taxon>
        <taxon>Preaxostyla</taxon>
        <taxon>Oxymonadida</taxon>
        <taxon>Streblomastigidae</taxon>
        <taxon>Streblomastix</taxon>
    </lineage>
</organism>
<name>A0A5J4XA00_9EUKA</name>
<evidence type="ECO:0000313" key="4">
    <source>
        <dbReference type="Proteomes" id="UP000324800"/>
    </source>
</evidence>
<evidence type="ECO:0000256" key="1">
    <source>
        <dbReference type="SAM" id="Phobius"/>
    </source>
</evidence>
<dbReference type="InterPro" id="IPR011050">
    <property type="entry name" value="Pectin_lyase_fold/virulence"/>
</dbReference>
<dbReference type="SUPFAM" id="SSF51126">
    <property type="entry name" value="Pectin lyase-like"/>
    <property type="match status" value="1"/>
</dbReference>
<keyword evidence="1" id="KW-0472">Membrane</keyword>
<dbReference type="AlphaFoldDB" id="A0A5J4XA00"/>
<dbReference type="Proteomes" id="UP000324800">
    <property type="component" value="Unassembled WGS sequence"/>
</dbReference>
<proteinExistence type="predicted"/>
<sequence>MYLIFLLLALLKVIHTEDSHIIFLDDFSRDVAECGTEEKPCRSIKYAVDTYCTQEYITEIIGNGSSFNEQSINIKDKKVHFIPKSSYNITIAIVSSQQNESSLFEIESGYLSIENVTLNSPLSTKTFQLIILGQQGSLILSNCTIKTNNANRVFDLSIIDLKGGVTTFTDVMFQQFKLNSYALIQVSELVQILTLEQCSFAQTNRKVGNGAAIEATLRSGSVIELIGVSFKNCEVINGNGGALSINMLTGSSFYIRDSIGQSEPLNIHSEFQNCVASADVISPGQSLGQGGSIFINCISSSQRDINSNQVEFDINLTNVNVYNNRAIVGQDLYIIAQDLDSVATHDRFNIIYDNETEGQPLGSIVGHSDYYLVGEYDLKDLWEITPPHVGMNIIINGSTDQQSGEQQGRDHPWCGKTEQYGCSTLPYAVELSGGVASKIYIIQQTNIYKQTNISGIYVFPIQLKPQPRLNYNKHISNQDSDILIDIYLKENQQQLTSQPSRSLLFTIGDTLLHNLRFNLPNILPAQHSALIELYQGNISIILCQFIGETQTKNISPLIVPNQGFNEVKVLNYALFRQLYGDSLISNCSLTDASFEDRYESTGETLSSGPFLINLRYDSQQQPSSFKAENTSFERITLLRSRIFSLELSQDEDYLSVETQTTFPSFSLTNCIFNDIIKPSIRRACLISTIHTDMLTSNKNKILTINSPRILLSNCSITKCGSGTEDYTMNEGQKSILVTIEGCYIELSQSTFSNIISGNQIQTNLSNKQICLWGWDKEQYISASPDDITVDFLFINCDTLFYSIKVEQSEDSGIGIVGGQYHIIDATFSMIGQPPQSSDEHESLRQLFPSARKNIWCRNGSIILDSVIVDGQQDSLWFDIDGCQLIGELGEKMNTNSLFKPSLQNVVYIDPQSDNQSMINNIIAYKSINKDEEQPDNYTFEITGKNFFPCGLKIVYLTIHDKTRPADISDPHDIQVINEGLAYFTINTLDELKQLGKKWAIALVYGQEFKEMSEAFFPGNLPKDIWKDQLKAWQITLIIIGTLIIIALLIVAIALGMYYHIKNKRKNQTPARSLKRRWRRARAEADIMAPVTSAEGDYKIANESTKQP</sequence>
<protein>
    <recommendedName>
        <fullName evidence="5">Right handed beta helix domain-containing protein</fullName>
    </recommendedName>
</protein>
<gene>
    <name evidence="3" type="ORF">EZS28_001101</name>
</gene>
<keyword evidence="1" id="KW-1133">Transmembrane helix</keyword>
<feature type="signal peptide" evidence="2">
    <location>
        <begin position="1"/>
        <end position="16"/>
    </location>
</feature>
<feature type="transmembrane region" description="Helical" evidence="1">
    <location>
        <begin position="1031"/>
        <end position="1058"/>
    </location>
</feature>
<keyword evidence="2" id="KW-0732">Signal</keyword>
<feature type="chain" id="PRO_5023862610" description="Right handed beta helix domain-containing protein" evidence="2">
    <location>
        <begin position="17"/>
        <end position="1107"/>
    </location>
</feature>
<keyword evidence="1" id="KW-0812">Transmembrane</keyword>
<accession>A0A5J4XA00</accession>